<dbReference type="EMBL" id="FOSX01000020">
    <property type="protein sequence ID" value="SFK72932.1"/>
    <property type="molecule type" value="Genomic_DNA"/>
</dbReference>
<dbReference type="AlphaFoldDB" id="A0A1I4BVX8"/>
<evidence type="ECO:0000313" key="1">
    <source>
        <dbReference type="EMBL" id="SFB40414.1"/>
    </source>
</evidence>
<accession>A0A1I4BVX8</accession>
<dbReference type="EMBL" id="FOKJ01000042">
    <property type="protein sequence ID" value="SFB40414.1"/>
    <property type="molecule type" value="Genomic_DNA"/>
</dbReference>
<keyword evidence="3" id="KW-1185">Reference proteome</keyword>
<proteinExistence type="predicted"/>
<name>A0A1I4BVX8_9GAMM</name>
<reference evidence="1 3" key="2">
    <citation type="submission" date="2016-10" db="EMBL/GenBank/DDBJ databases">
        <authorList>
            <person name="Varghese N."/>
            <person name="Submissions S."/>
        </authorList>
    </citation>
    <scope>NUCLEOTIDE SEQUENCE [LARGE SCALE GENOMIC DNA]</scope>
    <source>
        <strain evidence="1 3">DSM 282</strain>
    </source>
</reference>
<organism evidence="2 4">
    <name type="scientific">Azotobacter beijerinckii</name>
    <dbReference type="NCBI Taxonomy" id="170623"/>
    <lineage>
        <taxon>Bacteria</taxon>
        <taxon>Pseudomonadati</taxon>
        <taxon>Pseudomonadota</taxon>
        <taxon>Gammaproteobacteria</taxon>
        <taxon>Pseudomonadales</taxon>
        <taxon>Pseudomonadaceae</taxon>
        <taxon>Azotobacter</taxon>
    </lineage>
</organism>
<dbReference type="Proteomes" id="UP000198861">
    <property type="component" value="Unassembled WGS sequence"/>
</dbReference>
<reference evidence="2 4" key="1">
    <citation type="submission" date="2016-10" db="EMBL/GenBank/DDBJ databases">
        <authorList>
            <person name="de Groot N.N."/>
        </authorList>
    </citation>
    <scope>NUCLEOTIDE SEQUENCE [LARGE SCALE GENOMIC DNA]</scope>
    <source>
        <strain evidence="2 4">DSM 381</strain>
    </source>
</reference>
<sequence length="63" mass="6777">MVDPIFNIGDLGKHCFHLHGKDAQGRMVFRKTVSSSQINVTALMTMASEKQSPLSVTASRGSG</sequence>
<dbReference type="Proteomes" id="UP000199579">
    <property type="component" value="Unassembled WGS sequence"/>
</dbReference>
<gene>
    <name evidence="1" type="ORF">SAMN04244571_02625</name>
    <name evidence="2" type="ORF">SAMN04244574_01665</name>
</gene>
<protein>
    <submittedName>
        <fullName evidence="2">Uncharacterized protein</fullName>
    </submittedName>
</protein>
<evidence type="ECO:0000313" key="3">
    <source>
        <dbReference type="Proteomes" id="UP000198861"/>
    </source>
</evidence>
<evidence type="ECO:0000313" key="2">
    <source>
        <dbReference type="EMBL" id="SFK72932.1"/>
    </source>
</evidence>
<evidence type="ECO:0000313" key="4">
    <source>
        <dbReference type="Proteomes" id="UP000199579"/>
    </source>
</evidence>